<keyword evidence="10" id="KW-1185">Reference proteome</keyword>
<feature type="compositionally biased region" description="Polar residues" evidence="6">
    <location>
        <begin position="124"/>
        <end position="139"/>
    </location>
</feature>
<name>A0A8T9C573_9HELO</name>
<evidence type="ECO:0000313" key="9">
    <source>
        <dbReference type="EMBL" id="TVY80798.1"/>
    </source>
</evidence>
<dbReference type="PANTHER" id="PTHR22950:SF666">
    <property type="entry name" value="VACUOLAR AMINO ACID TRANSPORTER 4"/>
    <property type="match status" value="1"/>
</dbReference>
<feature type="transmembrane region" description="Helical" evidence="7">
    <location>
        <begin position="643"/>
        <end position="664"/>
    </location>
</feature>
<feature type="transmembrane region" description="Helical" evidence="7">
    <location>
        <begin position="453"/>
        <end position="476"/>
    </location>
</feature>
<evidence type="ECO:0000259" key="8">
    <source>
        <dbReference type="Pfam" id="PF01490"/>
    </source>
</evidence>
<dbReference type="Gene3D" id="1.20.1740.10">
    <property type="entry name" value="Amino acid/polyamine transporter I"/>
    <property type="match status" value="1"/>
</dbReference>
<accession>A0A8T9C573</accession>
<keyword evidence="5 7" id="KW-0472">Membrane</keyword>
<evidence type="ECO:0000313" key="10">
    <source>
        <dbReference type="Proteomes" id="UP000469558"/>
    </source>
</evidence>
<feature type="region of interest" description="Disordered" evidence="6">
    <location>
        <begin position="336"/>
        <end position="381"/>
    </location>
</feature>
<organism evidence="9 10">
    <name type="scientific">Lachnellula suecica</name>
    <dbReference type="NCBI Taxonomy" id="602035"/>
    <lineage>
        <taxon>Eukaryota</taxon>
        <taxon>Fungi</taxon>
        <taxon>Dikarya</taxon>
        <taxon>Ascomycota</taxon>
        <taxon>Pezizomycotina</taxon>
        <taxon>Leotiomycetes</taxon>
        <taxon>Helotiales</taxon>
        <taxon>Lachnaceae</taxon>
        <taxon>Lachnellula</taxon>
    </lineage>
</organism>
<comment type="caution">
    <text evidence="9">The sequence shown here is derived from an EMBL/GenBank/DDBJ whole genome shotgun (WGS) entry which is preliminary data.</text>
</comment>
<comment type="subcellular location">
    <subcellularLocation>
        <location evidence="1">Membrane</location>
        <topology evidence="1">Multi-pass membrane protein</topology>
    </subcellularLocation>
</comment>
<feature type="transmembrane region" description="Helical" evidence="7">
    <location>
        <begin position="496"/>
        <end position="514"/>
    </location>
</feature>
<feature type="region of interest" description="Disordered" evidence="6">
    <location>
        <begin position="1"/>
        <end position="141"/>
    </location>
</feature>
<gene>
    <name evidence="9" type="primary">avt3_0</name>
    <name evidence="9" type="ORF">LSUE1_G006229</name>
</gene>
<evidence type="ECO:0000256" key="4">
    <source>
        <dbReference type="ARBA" id="ARBA00022989"/>
    </source>
</evidence>
<dbReference type="EMBL" id="QGMK01000608">
    <property type="protein sequence ID" value="TVY80798.1"/>
    <property type="molecule type" value="Genomic_DNA"/>
</dbReference>
<feature type="compositionally biased region" description="Polar residues" evidence="6">
    <location>
        <begin position="41"/>
        <end position="72"/>
    </location>
</feature>
<proteinExistence type="inferred from homology"/>
<evidence type="ECO:0000256" key="3">
    <source>
        <dbReference type="ARBA" id="ARBA00022692"/>
    </source>
</evidence>
<dbReference type="PANTHER" id="PTHR22950">
    <property type="entry name" value="AMINO ACID TRANSPORTER"/>
    <property type="match status" value="1"/>
</dbReference>
<feature type="transmembrane region" description="Helical" evidence="7">
    <location>
        <begin position="563"/>
        <end position="583"/>
    </location>
</feature>
<sequence length="787" mass="85487">MSTPPVFASSSRPLPVPIASSPGSNRGRLSGSPVPRAASTARLNSPVPSHSTSGTPQVRQIPAQSQNGSEAQPSGDLTPLAGAAPHSSLPGPGVSALAAALSNSFGHSPPRFGTPPVRPLSPVTAGNQIQASSSQSNYGSFDARGRSVQRASGFMGPTAYEDPDIVKRHLVQPSETSLLIGADSTQDGIFGQSMSFRGGSPAGKAKQTVEDVAPGLDDDEFSSLRLQGGDVTRPIYRWTEEAQGRGRAQRSKSFHLSRPYPEEDILDIGSIKVPGGFRRNFLRRAAGSPSPNDGAADERPRKSALFTNNFIEFLTLYGHFAGEELEEDDEVLEPDEYFGSDFNTEDDGSDGEREHMENSALLTPGRRRRRRKERPTGGNASPSDAALLLLKSFVGTGVLFLPKAYLNGGMLFSNLVLLFVAALSYYCFVLLVNTRLAVDGSFGDMGGMLYGKWMRTLIQASIVISQIGFVAAYIVFTSENLQAFILAVSHCKTHISITYLIMMQMAVFLPFSLLRDITKLGFTALIADAFIMLGLIYLYYYDILTIVKQQGLADIINFNNKDWTLFIGTAIFTFEGIGLIIPIQESMKNPKKFPAVLGGVMIIITVVFISMGALSYAAYGSKTETVVILNLPQDDKLVNGVQFLYSLAILLSTPLQIFPAIKITENELFTRSGKYNPYIKWQKNTFRFLVVFLCGAIAWVGSDDLDKFVSIVGSFACVPLVYIYPPMLHMRGVAKTTFRKTCDVLLCIFGFIVMAYTTSLTLASWASGDREPGLPSYCDKKKLGLVP</sequence>
<feature type="region of interest" description="Disordered" evidence="6">
    <location>
        <begin position="282"/>
        <end position="301"/>
    </location>
</feature>
<evidence type="ECO:0000256" key="1">
    <source>
        <dbReference type="ARBA" id="ARBA00004141"/>
    </source>
</evidence>
<dbReference type="Proteomes" id="UP000469558">
    <property type="component" value="Unassembled WGS sequence"/>
</dbReference>
<keyword evidence="4 7" id="KW-1133">Transmembrane helix</keyword>
<feature type="transmembrane region" description="Helical" evidence="7">
    <location>
        <begin position="685"/>
        <end position="702"/>
    </location>
</feature>
<evidence type="ECO:0000256" key="2">
    <source>
        <dbReference type="ARBA" id="ARBA00008066"/>
    </source>
</evidence>
<dbReference type="InterPro" id="IPR013057">
    <property type="entry name" value="AA_transpt_TM"/>
</dbReference>
<dbReference type="FunFam" id="1.20.1740.10:FF:000067">
    <property type="entry name" value="Transmembrane domain transporter"/>
    <property type="match status" value="1"/>
</dbReference>
<dbReference type="OrthoDB" id="1684102at2759"/>
<feature type="domain" description="Amino acid transporter transmembrane" evidence="8">
    <location>
        <begin position="379"/>
        <end position="760"/>
    </location>
</feature>
<feature type="transmembrane region" description="Helical" evidence="7">
    <location>
        <begin position="744"/>
        <end position="766"/>
    </location>
</feature>
<feature type="transmembrane region" description="Helical" evidence="7">
    <location>
        <begin position="411"/>
        <end position="432"/>
    </location>
</feature>
<evidence type="ECO:0000256" key="7">
    <source>
        <dbReference type="SAM" id="Phobius"/>
    </source>
</evidence>
<feature type="compositionally biased region" description="Polar residues" evidence="6">
    <location>
        <begin position="1"/>
        <end position="12"/>
    </location>
</feature>
<evidence type="ECO:0000256" key="5">
    <source>
        <dbReference type="ARBA" id="ARBA00023136"/>
    </source>
</evidence>
<feature type="transmembrane region" description="Helical" evidence="7">
    <location>
        <begin position="595"/>
        <end position="619"/>
    </location>
</feature>
<comment type="similarity">
    <text evidence="2">Belongs to the amino acid/polyamine transporter 2 family.</text>
</comment>
<evidence type="ECO:0000256" key="6">
    <source>
        <dbReference type="SAM" id="MobiDB-lite"/>
    </source>
</evidence>
<dbReference type="Pfam" id="PF01490">
    <property type="entry name" value="Aa_trans"/>
    <property type="match status" value="1"/>
</dbReference>
<dbReference type="GO" id="GO:0005302">
    <property type="term" value="F:L-tyrosine transmembrane transporter activity"/>
    <property type="evidence" value="ECO:0007669"/>
    <property type="project" value="TreeGrafter"/>
</dbReference>
<feature type="transmembrane region" description="Helical" evidence="7">
    <location>
        <begin position="521"/>
        <end position="540"/>
    </location>
</feature>
<feature type="transmembrane region" description="Helical" evidence="7">
    <location>
        <begin position="708"/>
        <end position="724"/>
    </location>
</feature>
<feature type="compositionally biased region" description="Acidic residues" evidence="6">
    <location>
        <begin position="336"/>
        <end position="349"/>
    </location>
</feature>
<dbReference type="AlphaFoldDB" id="A0A8T9C573"/>
<dbReference type="GO" id="GO:0005774">
    <property type="term" value="C:vacuolar membrane"/>
    <property type="evidence" value="ECO:0007669"/>
    <property type="project" value="TreeGrafter"/>
</dbReference>
<protein>
    <submittedName>
        <fullName evidence="9">Vacuolar amino acid transporter</fullName>
    </submittedName>
</protein>
<keyword evidence="3 7" id="KW-0812">Transmembrane</keyword>
<reference evidence="9 10" key="1">
    <citation type="submission" date="2018-05" db="EMBL/GenBank/DDBJ databases">
        <title>Genome sequencing and assembly of the regulated plant pathogen Lachnellula willkommii and related sister species for the development of diagnostic species identification markers.</title>
        <authorList>
            <person name="Giroux E."/>
            <person name="Bilodeau G."/>
        </authorList>
    </citation>
    <scope>NUCLEOTIDE SEQUENCE [LARGE SCALE GENOMIC DNA]</scope>
    <source>
        <strain evidence="9 10">CBS 268.59</strain>
    </source>
</reference>